<keyword evidence="1" id="KW-1133">Transmembrane helix</keyword>
<protein>
    <recommendedName>
        <fullName evidence="4">Zinc-ribbon domain-containing protein</fullName>
    </recommendedName>
</protein>
<sequence length="113" mass="12871">MLKMIRCFGCGKMLYESARSCPHCGAVIKAYSSGSKNRIVAALLAFFLGGFGAISFIWAREVWEFYIWYFAGRSFLHLSHSLNLLFISVFPMKILPENMARKVPSYIEGIFNE</sequence>
<accession>A0ABX9SPV9</accession>
<evidence type="ECO:0008006" key="4">
    <source>
        <dbReference type="Google" id="ProtNLM"/>
    </source>
</evidence>
<comment type="caution">
    <text evidence="2">The sequence shown here is derived from an EMBL/GenBank/DDBJ whole genome shotgun (WGS) entry which is preliminary data.</text>
</comment>
<name>A0ABX9SPV9_9GAMM</name>
<evidence type="ECO:0000313" key="2">
    <source>
        <dbReference type="EMBL" id="RKS60057.1"/>
    </source>
</evidence>
<proteinExistence type="predicted"/>
<dbReference type="Proteomes" id="UP000280955">
    <property type="component" value="Unassembled WGS sequence"/>
</dbReference>
<organism evidence="2 3">
    <name type="scientific">Photorhabdus asymbiotica</name>
    <dbReference type="NCBI Taxonomy" id="291112"/>
    <lineage>
        <taxon>Bacteria</taxon>
        <taxon>Pseudomonadati</taxon>
        <taxon>Pseudomonadota</taxon>
        <taxon>Gammaproteobacteria</taxon>
        <taxon>Enterobacterales</taxon>
        <taxon>Morganellaceae</taxon>
        <taxon>Photorhabdus</taxon>
    </lineage>
</organism>
<keyword evidence="3" id="KW-1185">Reference proteome</keyword>
<evidence type="ECO:0000313" key="3">
    <source>
        <dbReference type="Proteomes" id="UP000280955"/>
    </source>
</evidence>
<reference evidence="2 3" key="1">
    <citation type="submission" date="2018-10" db="EMBL/GenBank/DDBJ databases">
        <title>Genomic Encyclopedia of Archaeal and Bacterial Type Strains, Phase II (KMG-II): from individual species to whole genera.</title>
        <authorList>
            <person name="Goeker M."/>
        </authorList>
    </citation>
    <scope>NUCLEOTIDE SEQUENCE [LARGE SCALE GENOMIC DNA]</scope>
    <source>
        <strain evidence="2 3">DSM 15149</strain>
    </source>
</reference>
<gene>
    <name evidence="2" type="ORF">BDD30_2173</name>
</gene>
<keyword evidence="1" id="KW-0812">Transmembrane</keyword>
<evidence type="ECO:0000256" key="1">
    <source>
        <dbReference type="SAM" id="Phobius"/>
    </source>
</evidence>
<feature type="transmembrane region" description="Helical" evidence="1">
    <location>
        <begin position="39"/>
        <end position="59"/>
    </location>
</feature>
<dbReference type="EMBL" id="RBLJ01000002">
    <property type="protein sequence ID" value="RKS60057.1"/>
    <property type="molecule type" value="Genomic_DNA"/>
</dbReference>
<feature type="transmembrane region" description="Helical" evidence="1">
    <location>
        <begin position="65"/>
        <end position="92"/>
    </location>
</feature>
<keyword evidence="1" id="KW-0472">Membrane</keyword>